<gene>
    <name evidence="1" type="ORF">PHYPSEUDO_003687</name>
</gene>
<reference evidence="1" key="1">
    <citation type="submission" date="2021-02" db="EMBL/GenBank/DDBJ databases">
        <authorList>
            <person name="Palmer J.M."/>
        </authorList>
    </citation>
    <scope>NUCLEOTIDE SEQUENCE</scope>
    <source>
        <strain evidence="1">SCRP734</strain>
    </source>
</reference>
<accession>A0A8T1VQA9</accession>
<dbReference type="Proteomes" id="UP000694044">
    <property type="component" value="Unassembled WGS sequence"/>
</dbReference>
<evidence type="ECO:0000313" key="1">
    <source>
        <dbReference type="EMBL" id="KAG7383447.1"/>
    </source>
</evidence>
<sequence>MSASYFYLRSGIFSVIGFTYGKVEGVGTRGGKARVKLVSSGRWSEEHAQVVEVTETEIASRGVTSEEALNGAGTFQISLHRSGTVTDNSAQVAVNRGEDTMSKTHFQPTGMQTTFHLALVNGKYASFTAQQCVEFVQVHWRKFGFFPHPAVLRGLFGWDFGTRALSILHFVRVTEL</sequence>
<name>A0A8T1VQA9_9STRA</name>
<evidence type="ECO:0000313" key="2">
    <source>
        <dbReference type="Proteomes" id="UP000694044"/>
    </source>
</evidence>
<proteinExistence type="predicted"/>
<keyword evidence="2" id="KW-1185">Reference proteome</keyword>
<organism evidence="1 2">
    <name type="scientific">Phytophthora pseudosyringae</name>
    <dbReference type="NCBI Taxonomy" id="221518"/>
    <lineage>
        <taxon>Eukaryota</taxon>
        <taxon>Sar</taxon>
        <taxon>Stramenopiles</taxon>
        <taxon>Oomycota</taxon>
        <taxon>Peronosporomycetes</taxon>
        <taxon>Peronosporales</taxon>
        <taxon>Peronosporaceae</taxon>
        <taxon>Phytophthora</taxon>
    </lineage>
</organism>
<dbReference type="EMBL" id="JAGDFM010000177">
    <property type="protein sequence ID" value="KAG7383447.1"/>
    <property type="molecule type" value="Genomic_DNA"/>
</dbReference>
<dbReference type="AlphaFoldDB" id="A0A8T1VQA9"/>
<dbReference type="OrthoDB" id="128325at2759"/>
<comment type="caution">
    <text evidence="1">The sequence shown here is derived from an EMBL/GenBank/DDBJ whole genome shotgun (WGS) entry which is preliminary data.</text>
</comment>
<protein>
    <submittedName>
        <fullName evidence="1">Uncharacterized protein</fullName>
    </submittedName>
</protein>